<name>A0AAF1JW45_9PROT</name>
<dbReference type="Proteomes" id="UP001196068">
    <property type="component" value="Unassembled WGS sequence"/>
</dbReference>
<sequence>TGVAPGAELRADATVLGQGGSIIVHSTEATEMAGAISARGGPQGGDGGFVEVSGERGFRVPGSIDAGAPQGQAGTVLFDPNTLLIANNGFTLPGVPDFNPAGDSLGFGAPPTDAVVTPTQIAAVTGDLLLQATSSIVVQDAVTKPQGSLTLQTAANGLIQINANVVIQAGNLTLIGNAIAFNALAQASGTVTLQNTGGTAPGNVTAGTNGRIVATTLTQTGALSFNAITLSGANEIATLGSLTAQQGIIVNNIVDLTVAGPVSLLAGAGSGNIRIIADGGATARNLTVNGSVNAGVNQFVLTANGDVTLNPGSSVSGSVFEGLSVIAAATTGGTRNPALPGALRLNGTINHVGDLTFGAGTGGISQQGGQIVVPGGTLGVASGADALLDHGAGGGAPNAVANIGSVNIPGRFSLDNGITNLTVTTASTIQAASIRIATEGTLTIAAGVGTLPSGLLTSPSGTISLLVNGLNLPAGPTTTPRVNAATVEIAPATPRAVQFALPDATTPTPGTLALNQQTLALINATDTLRIGGTTAGGTTATALTIEDNFDFAGGPTLAVGTLDLRSLGAITQAAGTLLGADILTGSAGGGVNLPNVSIGQLGDFSAGDNFFLSAGELVLAGLVSAPGRIVTLVASGSVSTTGPGRVTAAELRVSNSDGNIELAGANLLDRLGETRSVGTLEIVNAGPLMEIPAGATVQAADEAVLRATTGSITVNGTVRAPVLTLSAPSGTVAVNGNSAIATTGALLLAGDAVAVNGLVSSPVQVTVQGTSSASLAGTAQTPLLVVSAPAVTFGGLNVAGLTRLSLGTGGFASGGINTRQLAVLGGRGTLLNGTIAGVAGESAAALGERRNAQGVTEPSPPPNALSFLFNNCAIAVAGLCAPPPPVVTPPPPTPPTPPAQAEPGDQSRPDVPSYTVADNPRGLQAELDPAGQPAGLVRFPSVSLVVRPGRDTTEDRELAPPNVRAEDF</sequence>
<dbReference type="EMBL" id="JAAEDH010000007">
    <property type="protein sequence ID" value="MBR0655105.1"/>
    <property type="molecule type" value="Genomic_DNA"/>
</dbReference>
<dbReference type="InterPro" id="IPR012334">
    <property type="entry name" value="Pectin_lyas_fold"/>
</dbReference>
<evidence type="ECO:0000313" key="3">
    <source>
        <dbReference type="Proteomes" id="UP001196068"/>
    </source>
</evidence>
<feature type="non-terminal residue" evidence="2">
    <location>
        <position position="1"/>
    </location>
</feature>
<organism evidence="2 3">
    <name type="scientific">Plastoroseomonas arctica</name>
    <dbReference type="NCBI Taxonomy" id="1509237"/>
    <lineage>
        <taxon>Bacteria</taxon>
        <taxon>Pseudomonadati</taxon>
        <taxon>Pseudomonadota</taxon>
        <taxon>Alphaproteobacteria</taxon>
        <taxon>Acetobacterales</taxon>
        <taxon>Acetobacteraceae</taxon>
        <taxon>Plastoroseomonas</taxon>
    </lineage>
</organism>
<feature type="region of interest" description="Disordered" evidence="1">
    <location>
        <begin position="886"/>
        <end position="935"/>
    </location>
</feature>
<keyword evidence="3" id="KW-1185">Reference proteome</keyword>
<dbReference type="RefSeq" id="WP_211873936.1">
    <property type="nucleotide sequence ID" value="NZ_JAAEDH010000007.1"/>
</dbReference>
<protein>
    <submittedName>
        <fullName evidence="2">Uncharacterized protein</fullName>
    </submittedName>
</protein>
<dbReference type="AlphaFoldDB" id="A0AAF1JW45"/>
<comment type="caution">
    <text evidence="2">The sequence shown here is derived from an EMBL/GenBank/DDBJ whole genome shotgun (WGS) entry which is preliminary data.</text>
</comment>
<dbReference type="Gene3D" id="2.160.20.10">
    <property type="entry name" value="Single-stranded right-handed beta-helix, Pectin lyase-like"/>
    <property type="match status" value="1"/>
</dbReference>
<proteinExistence type="predicted"/>
<accession>A0AAF1JW45</accession>
<gene>
    <name evidence="2" type="ORF">GXW79_08430</name>
</gene>
<feature type="region of interest" description="Disordered" evidence="1">
    <location>
        <begin position="947"/>
        <end position="968"/>
    </location>
</feature>
<feature type="compositionally biased region" description="Basic and acidic residues" evidence="1">
    <location>
        <begin position="948"/>
        <end position="968"/>
    </location>
</feature>
<evidence type="ECO:0000256" key="1">
    <source>
        <dbReference type="SAM" id="MobiDB-lite"/>
    </source>
</evidence>
<evidence type="ECO:0000313" key="2">
    <source>
        <dbReference type="EMBL" id="MBR0655105.1"/>
    </source>
</evidence>
<reference evidence="2" key="1">
    <citation type="submission" date="2020-01" db="EMBL/GenBank/DDBJ databases">
        <authorList>
            <person name="Rat A."/>
        </authorList>
    </citation>
    <scope>NUCLEOTIDE SEQUENCE</scope>
    <source>
        <strain evidence="2">LMG 28251</strain>
    </source>
</reference>
<reference evidence="2" key="2">
    <citation type="journal article" date="2021" name="Syst. Appl. Microbiol.">
        <title>Roseomonas hellenica sp. nov., isolated from roots of wild-growing Alkanna tinctoria.</title>
        <authorList>
            <person name="Rat A."/>
            <person name="Naranjo H.D."/>
            <person name="Lebbe L."/>
            <person name="Cnockaert M."/>
            <person name="Krigas N."/>
            <person name="Grigoriadou K."/>
            <person name="Maloupa E."/>
            <person name="Willems A."/>
        </authorList>
    </citation>
    <scope>NUCLEOTIDE SEQUENCE</scope>
    <source>
        <strain evidence="2">LMG 28251</strain>
    </source>
</reference>
<feature type="compositionally biased region" description="Pro residues" evidence="1">
    <location>
        <begin position="886"/>
        <end position="900"/>
    </location>
</feature>